<dbReference type="PANTHER" id="PTHR33248">
    <property type="entry name" value="ZINC ION-BINDING PROTEIN"/>
    <property type="match status" value="1"/>
</dbReference>
<organism evidence="6 7">
    <name type="scientific">Hevea brasiliensis</name>
    <name type="common">Para rubber tree</name>
    <name type="synonym">Siphonia brasiliensis</name>
    <dbReference type="NCBI Taxonomy" id="3981"/>
    <lineage>
        <taxon>Eukaryota</taxon>
        <taxon>Viridiplantae</taxon>
        <taxon>Streptophyta</taxon>
        <taxon>Embryophyta</taxon>
        <taxon>Tracheophyta</taxon>
        <taxon>Spermatophyta</taxon>
        <taxon>Magnoliopsida</taxon>
        <taxon>eudicotyledons</taxon>
        <taxon>Gunneridae</taxon>
        <taxon>Pentapetalae</taxon>
        <taxon>rosids</taxon>
        <taxon>fabids</taxon>
        <taxon>Malpighiales</taxon>
        <taxon>Euphorbiaceae</taxon>
        <taxon>Crotonoideae</taxon>
        <taxon>Micrandreae</taxon>
        <taxon>Hevea</taxon>
    </lineage>
</organism>
<dbReference type="Proteomes" id="UP001174677">
    <property type="component" value="Chromosome 3"/>
</dbReference>
<evidence type="ECO:0000256" key="1">
    <source>
        <dbReference type="ARBA" id="ARBA00022723"/>
    </source>
</evidence>
<dbReference type="PROSITE" id="PS51999">
    <property type="entry name" value="ZF_GRF"/>
    <property type="match status" value="1"/>
</dbReference>
<evidence type="ECO:0000259" key="5">
    <source>
        <dbReference type="PROSITE" id="PS51999"/>
    </source>
</evidence>
<evidence type="ECO:0000256" key="2">
    <source>
        <dbReference type="ARBA" id="ARBA00022771"/>
    </source>
</evidence>
<reference evidence="6" key="1">
    <citation type="journal article" date="2023" name="Plant Biotechnol. J.">
        <title>Chromosome-level wild Hevea brasiliensis genome provides new tools for genomic-assisted breeding and valuable loci to elevate rubber yield.</title>
        <authorList>
            <person name="Cheng H."/>
            <person name="Song X."/>
            <person name="Hu Y."/>
            <person name="Wu T."/>
            <person name="Yang Q."/>
            <person name="An Z."/>
            <person name="Feng S."/>
            <person name="Deng Z."/>
            <person name="Wu W."/>
            <person name="Zeng X."/>
            <person name="Tu M."/>
            <person name="Wang X."/>
            <person name="Huang H."/>
        </authorList>
    </citation>
    <scope>NUCLEOTIDE SEQUENCE</scope>
    <source>
        <strain evidence="6">MT/VB/25A 57/8</strain>
    </source>
</reference>
<keyword evidence="1" id="KW-0479">Metal-binding</keyword>
<evidence type="ECO:0000256" key="3">
    <source>
        <dbReference type="ARBA" id="ARBA00022833"/>
    </source>
</evidence>
<keyword evidence="2 4" id="KW-0863">Zinc-finger</keyword>
<keyword evidence="7" id="KW-1185">Reference proteome</keyword>
<dbReference type="Pfam" id="PF06839">
    <property type="entry name" value="Zn_ribbon_GRF"/>
    <property type="match status" value="1"/>
</dbReference>
<protein>
    <recommendedName>
        <fullName evidence="5">GRF-type domain-containing protein</fullName>
    </recommendedName>
</protein>
<comment type="caution">
    <text evidence="6">The sequence shown here is derived from an EMBL/GenBank/DDBJ whole genome shotgun (WGS) entry which is preliminary data.</text>
</comment>
<dbReference type="EMBL" id="JARPOI010000003">
    <property type="protein sequence ID" value="KAJ9184984.1"/>
    <property type="molecule type" value="Genomic_DNA"/>
</dbReference>
<feature type="domain" description="GRF-type" evidence="5">
    <location>
        <begin position="2"/>
        <end position="43"/>
    </location>
</feature>
<evidence type="ECO:0000313" key="7">
    <source>
        <dbReference type="Proteomes" id="UP001174677"/>
    </source>
</evidence>
<keyword evidence="3" id="KW-0862">Zinc</keyword>
<evidence type="ECO:0000313" key="6">
    <source>
        <dbReference type="EMBL" id="KAJ9184984.1"/>
    </source>
</evidence>
<sequence length="57" mass="6914">MCRHGLSALIYTSWTLGNPGRRFFKCGYWEWNDCNFLQWYDPPSHGREKDILTYLLR</sequence>
<name>A0ABQ9MXG7_HEVBR</name>
<gene>
    <name evidence="6" type="ORF">P3X46_004666</name>
</gene>
<accession>A0ABQ9MXG7</accession>
<evidence type="ECO:0000256" key="4">
    <source>
        <dbReference type="PROSITE-ProRule" id="PRU01343"/>
    </source>
</evidence>
<dbReference type="InterPro" id="IPR010666">
    <property type="entry name" value="Znf_GRF"/>
</dbReference>
<proteinExistence type="predicted"/>